<evidence type="ECO:0008006" key="3">
    <source>
        <dbReference type="Google" id="ProtNLM"/>
    </source>
</evidence>
<evidence type="ECO:0000313" key="2">
    <source>
        <dbReference type="Proteomes" id="UP001230426"/>
    </source>
</evidence>
<sequence length="78" mass="8943">MSAAPVPPRSPLVVYGSRAAWLRAWRRGEARWLALIYWDEADGYRRHVAERWVAADDITKIDGEDYSHIPVLHTPVSD</sequence>
<reference evidence="1 2" key="1">
    <citation type="submission" date="2023-07" db="EMBL/GenBank/DDBJ databases">
        <title>Sequencing the genomes of 1000 actinobacteria strains.</title>
        <authorList>
            <person name="Klenk H.-P."/>
        </authorList>
    </citation>
    <scope>NUCLEOTIDE SEQUENCE [LARGE SCALE GENOMIC DNA]</scope>
    <source>
        <strain evidence="1 2">DSM 44109</strain>
    </source>
</reference>
<evidence type="ECO:0000313" key="1">
    <source>
        <dbReference type="EMBL" id="MDP9866403.1"/>
    </source>
</evidence>
<name>A0ABT9RAX0_9ACTN</name>
<organism evidence="1 2">
    <name type="scientific">Streptosporangium brasiliense</name>
    <dbReference type="NCBI Taxonomy" id="47480"/>
    <lineage>
        <taxon>Bacteria</taxon>
        <taxon>Bacillati</taxon>
        <taxon>Actinomycetota</taxon>
        <taxon>Actinomycetes</taxon>
        <taxon>Streptosporangiales</taxon>
        <taxon>Streptosporangiaceae</taxon>
        <taxon>Streptosporangium</taxon>
    </lineage>
</organism>
<gene>
    <name evidence="1" type="ORF">J2S55_005669</name>
</gene>
<dbReference type="RefSeq" id="WP_306867048.1">
    <property type="nucleotide sequence ID" value="NZ_JAUSRB010000002.1"/>
</dbReference>
<accession>A0ABT9RAX0</accession>
<comment type="caution">
    <text evidence="1">The sequence shown here is derived from an EMBL/GenBank/DDBJ whole genome shotgun (WGS) entry which is preliminary data.</text>
</comment>
<dbReference type="Proteomes" id="UP001230426">
    <property type="component" value="Unassembled WGS sequence"/>
</dbReference>
<proteinExistence type="predicted"/>
<dbReference type="EMBL" id="JAUSRB010000002">
    <property type="protein sequence ID" value="MDP9866403.1"/>
    <property type="molecule type" value="Genomic_DNA"/>
</dbReference>
<keyword evidence="2" id="KW-1185">Reference proteome</keyword>
<protein>
    <recommendedName>
        <fullName evidence="3">Antibiotic biosynthesis monooxygenase</fullName>
    </recommendedName>
</protein>